<name>A0A3M7SZ73_BRAPC</name>
<evidence type="ECO:0000313" key="3">
    <source>
        <dbReference type="EMBL" id="RNA41036.1"/>
    </source>
</evidence>
<feature type="transmembrane region" description="Helical" evidence="2">
    <location>
        <begin position="57"/>
        <end position="82"/>
    </location>
</feature>
<sequence>MIAAVLSSQLSKKRRVLKRKNTEKKTNIEKKKTLVSKYRPKFSSMDKINLLKRYMHLLKVSMISFILSTIIHIGSVIGYYYFCLLLNPDDPGKKKFYSETTAQQGINIGGKIIGGGIQTNRHKSYLMHLVREYYKGMSKLFLLQFGLIYLLILTLFKFFPEREKLKEDTKKILGIDSENEDSMTKTQKTTKKRVLFKKNLIDKVSADEFEDINDEKEETDNDEKNLLECLSDEMKKEN</sequence>
<organism evidence="3 4">
    <name type="scientific">Brachionus plicatilis</name>
    <name type="common">Marine rotifer</name>
    <name type="synonym">Brachionus muelleri</name>
    <dbReference type="NCBI Taxonomy" id="10195"/>
    <lineage>
        <taxon>Eukaryota</taxon>
        <taxon>Metazoa</taxon>
        <taxon>Spiralia</taxon>
        <taxon>Gnathifera</taxon>
        <taxon>Rotifera</taxon>
        <taxon>Eurotatoria</taxon>
        <taxon>Monogononta</taxon>
        <taxon>Pseudotrocha</taxon>
        <taxon>Ploima</taxon>
        <taxon>Brachionidae</taxon>
        <taxon>Brachionus</taxon>
    </lineage>
</organism>
<evidence type="ECO:0000256" key="2">
    <source>
        <dbReference type="SAM" id="Phobius"/>
    </source>
</evidence>
<feature type="region of interest" description="Disordered" evidence="1">
    <location>
        <begin position="212"/>
        <end position="238"/>
    </location>
</feature>
<feature type="transmembrane region" description="Helical" evidence="2">
    <location>
        <begin position="140"/>
        <end position="159"/>
    </location>
</feature>
<dbReference type="OrthoDB" id="10532882at2759"/>
<protein>
    <submittedName>
        <fullName evidence="3">Uncharacterized protein</fullName>
    </submittedName>
</protein>
<feature type="compositionally biased region" description="Basic and acidic residues" evidence="1">
    <location>
        <begin position="222"/>
        <end position="238"/>
    </location>
</feature>
<dbReference type="AlphaFoldDB" id="A0A3M7SZ73"/>
<accession>A0A3M7SZ73</accession>
<dbReference type="Proteomes" id="UP000276133">
    <property type="component" value="Unassembled WGS sequence"/>
</dbReference>
<comment type="caution">
    <text evidence="3">The sequence shown here is derived from an EMBL/GenBank/DDBJ whole genome shotgun (WGS) entry which is preliminary data.</text>
</comment>
<proteinExistence type="predicted"/>
<dbReference type="EMBL" id="REGN01000561">
    <property type="protein sequence ID" value="RNA41036.1"/>
    <property type="molecule type" value="Genomic_DNA"/>
</dbReference>
<gene>
    <name evidence="3" type="ORF">BpHYR1_035035</name>
</gene>
<feature type="compositionally biased region" description="Acidic residues" evidence="1">
    <location>
        <begin position="212"/>
        <end position="221"/>
    </location>
</feature>
<keyword evidence="2" id="KW-0812">Transmembrane</keyword>
<keyword evidence="4" id="KW-1185">Reference proteome</keyword>
<evidence type="ECO:0000313" key="4">
    <source>
        <dbReference type="Proteomes" id="UP000276133"/>
    </source>
</evidence>
<keyword evidence="2" id="KW-1133">Transmembrane helix</keyword>
<reference evidence="3 4" key="1">
    <citation type="journal article" date="2018" name="Sci. Rep.">
        <title>Genomic signatures of local adaptation to the degree of environmental predictability in rotifers.</title>
        <authorList>
            <person name="Franch-Gras L."/>
            <person name="Hahn C."/>
            <person name="Garcia-Roger E.M."/>
            <person name="Carmona M.J."/>
            <person name="Serra M."/>
            <person name="Gomez A."/>
        </authorList>
    </citation>
    <scope>NUCLEOTIDE SEQUENCE [LARGE SCALE GENOMIC DNA]</scope>
    <source>
        <strain evidence="3">HYR1</strain>
    </source>
</reference>
<evidence type="ECO:0000256" key="1">
    <source>
        <dbReference type="SAM" id="MobiDB-lite"/>
    </source>
</evidence>
<keyword evidence="2" id="KW-0472">Membrane</keyword>